<proteinExistence type="predicted"/>
<feature type="region of interest" description="Disordered" evidence="1">
    <location>
        <begin position="1"/>
        <end position="35"/>
    </location>
</feature>
<organism evidence="2 3">
    <name type="scientific">Pseudomonas gingeri</name>
    <dbReference type="NCBI Taxonomy" id="117681"/>
    <lineage>
        <taxon>Bacteria</taxon>
        <taxon>Pseudomonadati</taxon>
        <taxon>Pseudomonadota</taxon>
        <taxon>Gammaproteobacteria</taxon>
        <taxon>Pseudomonadales</taxon>
        <taxon>Pseudomonadaceae</taxon>
        <taxon>Pseudomonas</taxon>
    </lineage>
</organism>
<dbReference type="RefSeq" id="WP_017127915.1">
    <property type="nucleotide sequence ID" value="NZ_JACAQE010000001.1"/>
</dbReference>
<evidence type="ECO:0000256" key="1">
    <source>
        <dbReference type="SAM" id="MobiDB-lite"/>
    </source>
</evidence>
<reference evidence="2 3" key="1">
    <citation type="submission" date="2020-04" db="EMBL/GenBank/DDBJ databases">
        <title>Molecular characterization of pseudomonads from Agaricus bisporus reveal novel blotch 2 pathogens in Western Europe.</title>
        <authorList>
            <person name="Taparia T."/>
            <person name="Krijger M."/>
            <person name="Haynes E."/>
            <person name="Elpinstone J.G."/>
            <person name="Noble R."/>
            <person name="Van Der Wolf J."/>
        </authorList>
    </citation>
    <scope>NUCLEOTIDE SEQUENCE [LARGE SCALE GENOMIC DNA]</scope>
    <source>
        <strain evidence="2 3">IPO3738</strain>
    </source>
</reference>
<name>A0A7Y8CAS3_9PSED</name>
<comment type="caution">
    <text evidence="2">The sequence shown here is derived from an EMBL/GenBank/DDBJ whole genome shotgun (WGS) entry which is preliminary data.</text>
</comment>
<gene>
    <name evidence="2" type="ORF">HX845_02285</name>
</gene>
<sequence>MSKSSPVAVQPDPDTGQAVSSDAIEAASSIGPPRGFRDKLYTSRTLVMPDDRTLSVAQGRVYAVDDDQYAFLKAHPDIEPLE</sequence>
<dbReference type="EMBL" id="JACAQE010000001">
    <property type="protein sequence ID" value="NWC12460.1"/>
    <property type="molecule type" value="Genomic_DNA"/>
</dbReference>
<dbReference type="Proteomes" id="UP000517547">
    <property type="component" value="Unassembled WGS sequence"/>
</dbReference>
<dbReference type="AlphaFoldDB" id="A0A7Y8CAS3"/>
<evidence type="ECO:0000313" key="2">
    <source>
        <dbReference type="EMBL" id="NWC12460.1"/>
    </source>
</evidence>
<evidence type="ECO:0000313" key="3">
    <source>
        <dbReference type="Proteomes" id="UP000517547"/>
    </source>
</evidence>
<protein>
    <submittedName>
        <fullName evidence="2">Uncharacterized protein</fullName>
    </submittedName>
</protein>
<accession>A0A7Y8CAS3</accession>